<keyword evidence="2" id="KW-1185">Reference proteome</keyword>
<dbReference type="Pfam" id="PF14983">
    <property type="entry name" value="SPMIP10-like"/>
    <property type="match status" value="1"/>
</dbReference>
<evidence type="ECO:0000313" key="2">
    <source>
        <dbReference type="Proteomes" id="UP000694402"/>
    </source>
</evidence>
<dbReference type="InterPro" id="IPR027965">
    <property type="entry name" value="SPMIP10"/>
</dbReference>
<dbReference type="PANTHER" id="PTHR35247:SF1">
    <property type="entry name" value="TESTIS-EXPRESSED PROTEIN 43"/>
    <property type="match status" value="1"/>
</dbReference>
<dbReference type="Ensembl" id="ENSOTST00005058392.2">
    <property type="protein sequence ID" value="ENSOTSP00005053608.1"/>
    <property type="gene ID" value="ENSOTSG00005025970.2"/>
</dbReference>
<dbReference type="PANTHER" id="PTHR35247">
    <property type="entry name" value="TESTIS-EXPRESSED PROTEIN 43"/>
    <property type="match status" value="1"/>
</dbReference>
<dbReference type="AlphaFoldDB" id="A0A8C8GUZ2"/>
<dbReference type="Proteomes" id="UP000694402">
    <property type="component" value="Unassembled WGS sequence"/>
</dbReference>
<name>A0A8C8GUZ2_ONCTS</name>
<proteinExistence type="predicted"/>
<organism evidence="1 2">
    <name type="scientific">Oncorhynchus tshawytscha</name>
    <name type="common">Chinook salmon</name>
    <name type="synonym">Salmo tshawytscha</name>
    <dbReference type="NCBI Taxonomy" id="74940"/>
    <lineage>
        <taxon>Eukaryota</taxon>
        <taxon>Metazoa</taxon>
        <taxon>Chordata</taxon>
        <taxon>Craniata</taxon>
        <taxon>Vertebrata</taxon>
        <taxon>Euteleostomi</taxon>
        <taxon>Actinopterygii</taxon>
        <taxon>Neopterygii</taxon>
        <taxon>Teleostei</taxon>
        <taxon>Protacanthopterygii</taxon>
        <taxon>Salmoniformes</taxon>
        <taxon>Salmonidae</taxon>
        <taxon>Salmoninae</taxon>
        <taxon>Oncorhynchus</taxon>
    </lineage>
</organism>
<sequence>GKKCSLMKFSSKHPMIPKLYVMQWKQDMKNQRLSLELRPSLREASFPHGPQEESLCFKGCVHLCHGQDRGGVLEPSAFSATQTGLEAQNASHFSRYNSSVVIARQLYQHP</sequence>
<protein>
    <submittedName>
        <fullName evidence="1">Uncharacterized protein</fullName>
    </submittedName>
</protein>
<accession>A0A8C8GUZ2</accession>
<reference evidence="1" key="2">
    <citation type="submission" date="2025-09" db="UniProtKB">
        <authorList>
            <consortium name="Ensembl"/>
        </authorList>
    </citation>
    <scope>IDENTIFICATION</scope>
</reference>
<evidence type="ECO:0000313" key="1">
    <source>
        <dbReference type="Ensembl" id="ENSOTSP00005053608.1"/>
    </source>
</evidence>
<reference evidence="1" key="1">
    <citation type="submission" date="2025-08" db="UniProtKB">
        <authorList>
            <consortium name="Ensembl"/>
        </authorList>
    </citation>
    <scope>IDENTIFICATION</scope>
</reference>
<dbReference type="GeneTree" id="ENSGT01120000273705"/>